<dbReference type="GO" id="GO:0004674">
    <property type="term" value="F:protein serine/threonine kinase activity"/>
    <property type="evidence" value="ECO:0007669"/>
    <property type="project" value="UniProtKB-KW"/>
</dbReference>
<reference evidence="11 12" key="1">
    <citation type="journal article" date="2024" name="Nat. Commun.">
        <title>Phylogenomics reveals the evolutionary origins of lichenization in chlorophyte algae.</title>
        <authorList>
            <person name="Puginier C."/>
            <person name="Libourel C."/>
            <person name="Otte J."/>
            <person name="Skaloud P."/>
            <person name="Haon M."/>
            <person name="Grisel S."/>
            <person name="Petersen M."/>
            <person name="Berrin J.G."/>
            <person name="Delaux P.M."/>
            <person name="Dal Grande F."/>
            <person name="Keller J."/>
        </authorList>
    </citation>
    <scope>NUCLEOTIDE SEQUENCE [LARGE SCALE GENOMIC DNA]</scope>
    <source>
        <strain evidence="11 12">SAG 2043</strain>
    </source>
</reference>
<evidence type="ECO:0000256" key="9">
    <source>
        <dbReference type="RuleBase" id="RU000304"/>
    </source>
</evidence>
<dbReference type="PIRSF" id="PIRSF000654">
    <property type="entry name" value="Integrin-linked_kinase"/>
    <property type="match status" value="1"/>
</dbReference>
<dbReference type="InterPro" id="IPR017441">
    <property type="entry name" value="Protein_kinase_ATP_BS"/>
</dbReference>
<dbReference type="PRINTS" id="PR00109">
    <property type="entry name" value="TYRKINASE"/>
</dbReference>
<dbReference type="AlphaFoldDB" id="A0AAW1QFU5"/>
<comment type="similarity">
    <text evidence="9">Belongs to the protein kinase superfamily.</text>
</comment>
<comment type="catalytic activity">
    <reaction evidence="7">
        <text>L-seryl-[protein] + ATP = O-phospho-L-seryl-[protein] + ADP + H(+)</text>
        <dbReference type="Rhea" id="RHEA:17989"/>
        <dbReference type="Rhea" id="RHEA-COMP:9863"/>
        <dbReference type="Rhea" id="RHEA-COMP:11604"/>
        <dbReference type="ChEBI" id="CHEBI:15378"/>
        <dbReference type="ChEBI" id="CHEBI:29999"/>
        <dbReference type="ChEBI" id="CHEBI:30616"/>
        <dbReference type="ChEBI" id="CHEBI:83421"/>
        <dbReference type="ChEBI" id="CHEBI:456216"/>
        <dbReference type="EC" id="2.7.11.1"/>
    </reaction>
</comment>
<keyword evidence="12" id="KW-1185">Reference proteome</keyword>
<dbReference type="PROSITE" id="PS50011">
    <property type="entry name" value="PROTEIN_KINASE_DOM"/>
    <property type="match status" value="1"/>
</dbReference>
<dbReference type="InterPro" id="IPR011009">
    <property type="entry name" value="Kinase-like_dom_sf"/>
</dbReference>
<keyword evidence="5 8" id="KW-0067">ATP-binding</keyword>
<dbReference type="EMBL" id="JALJOR010000003">
    <property type="protein sequence ID" value="KAK9820285.1"/>
    <property type="molecule type" value="Genomic_DNA"/>
</dbReference>
<evidence type="ECO:0000313" key="11">
    <source>
        <dbReference type="EMBL" id="KAK9820285.1"/>
    </source>
</evidence>
<evidence type="ECO:0000256" key="4">
    <source>
        <dbReference type="ARBA" id="ARBA00022777"/>
    </source>
</evidence>
<evidence type="ECO:0000256" key="5">
    <source>
        <dbReference type="ARBA" id="ARBA00022840"/>
    </source>
</evidence>
<dbReference type="PROSITE" id="PS00107">
    <property type="entry name" value="PROTEIN_KINASE_ATP"/>
    <property type="match status" value="1"/>
</dbReference>
<comment type="catalytic activity">
    <reaction evidence="6">
        <text>L-threonyl-[protein] + ATP = O-phospho-L-threonyl-[protein] + ADP + H(+)</text>
        <dbReference type="Rhea" id="RHEA:46608"/>
        <dbReference type="Rhea" id="RHEA-COMP:11060"/>
        <dbReference type="Rhea" id="RHEA-COMP:11605"/>
        <dbReference type="ChEBI" id="CHEBI:15378"/>
        <dbReference type="ChEBI" id="CHEBI:30013"/>
        <dbReference type="ChEBI" id="CHEBI:30616"/>
        <dbReference type="ChEBI" id="CHEBI:61977"/>
        <dbReference type="ChEBI" id="CHEBI:456216"/>
        <dbReference type="EC" id="2.7.11.1"/>
    </reaction>
</comment>
<dbReference type="Gene3D" id="3.30.200.20">
    <property type="entry name" value="Phosphorylase Kinase, domain 1"/>
    <property type="match status" value="1"/>
</dbReference>
<evidence type="ECO:0000256" key="1">
    <source>
        <dbReference type="ARBA" id="ARBA00022527"/>
    </source>
</evidence>
<protein>
    <recommendedName>
        <fullName evidence="10">Protein kinase domain-containing protein</fullName>
    </recommendedName>
</protein>
<feature type="domain" description="Protein kinase" evidence="10">
    <location>
        <begin position="12"/>
        <end position="280"/>
    </location>
</feature>
<evidence type="ECO:0000256" key="6">
    <source>
        <dbReference type="ARBA" id="ARBA00047899"/>
    </source>
</evidence>
<evidence type="ECO:0000256" key="3">
    <source>
        <dbReference type="ARBA" id="ARBA00022741"/>
    </source>
</evidence>
<dbReference type="FunFam" id="3.30.200.20:FF:000034">
    <property type="entry name" value="Kinase suppressor of Ras 1"/>
    <property type="match status" value="1"/>
</dbReference>
<dbReference type="PANTHER" id="PTHR44329">
    <property type="entry name" value="SERINE/THREONINE-PROTEIN KINASE TNNI3K-RELATED"/>
    <property type="match status" value="1"/>
</dbReference>
<evidence type="ECO:0000256" key="8">
    <source>
        <dbReference type="PROSITE-ProRule" id="PRU10141"/>
    </source>
</evidence>
<dbReference type="InterPro" id="IPR008271">
    <property type="entry name" value="Ser/Thr_kinase_AS"/>
</dbReference>
<dbReference type="Gene3D" id="1.10.510.10">
    <property type="entry name" value="Transferase(Phosphotransferase) domain 1"/>
    <property type="match status" value="1"/>
</dbReference>
<dbReference type="CDD" id="cd13999">
    <property type="entry name" value="STKc_MAP3K-like"/>
    <property type="match status" value="1"/>
</dbReference>
<keyword evidence="4" id="KW-0418">Kinase</keyword>
<dbReference type="GO" id="GO:0005524">
    <property type="term" value="F:ATP binding"/>
    <property type="evidence" value="ECO:0007669"/>
    <property type="project" value="UniProtKB-UniRule"/>
</dbReference>
<accession>A0AAW1QFU5</accession>
<proteinExistence type="inferred from homology"/>
<dbReference type="InterPro" id="IPR000719">
    <property type="entry name" value="Prot_kinase_dom"/>
</dbReference>
<dbReference type="InterPro" id="IPR001245">
    <property type="entry name" value="Ser-Thr/Tyr_kinase_cat_dom"/>
</dbReference>
<keyword evidence="1 9" id="KW-0723">Serine/threonine-protein kinase</keyword>
<organism evidence="11 12">
    <name type="scientific">[Myrmecia] bisecta</name>
    <dbReference type="NCBI Taxonomy" id="41462"/>
    <lineage>
        <taxon>Eukaryota</taxon>
        <taxon>Viridiplantae</taxon>
        <taxon>Chlorophyta</taxon>
        <taxon>core chlorophytes</taxon>
        <taxon>Trebouxiophyceae</taxon>
        <taxon>Trebouxiales</taxon>
        <taxon>Trebouxiaceae</taxon>
        <taxon>Myrmecia</taxon>
    </lineage>
</organism>
<evidence type="ECO:0000313" key="12">
    <source>
        <dbReference type="Proteomes" id="UP001489004"/>
    </source>
</evidence>
<dbReference type="SMART" id="SM00220">
    <property type="entry name" value="S_TKc"/>
    <property type="match status" value="1"/>
</dbReference>
<comment type="caution">
    <text evidence="11">The sequence shown here is derived from an EMBL/GenBank/DDBJ whole genome shotgun (WGS) entry which is preliminary data.</text>
</comment>
<evidence type="ECO:0000256" key="7">
    <source>
        <dbReference type="ARBA" id="ARBA00048679"/>
    </source>
</evidence>
<dbReference type="Proteomes" id="UP001489004">
    <property type="component" value="Unassembled WGS sequence"/>
</dbReference>
<feature type="binding site" evidence="8">
    <location>
        <position position="39"/>
    </location>
    <ligand>
        <name>ATP</name>
        <dbReference type="ChEBI" id="CHEBI:30616"/>
    </ligand>
</feature>
<gene>
    <name evidence="11" type="ORF">WJX72_008607</name>
</gene>
<dbReference type="Pfam" id="PF07714">
    <property type="entry name" value="PK_Tyr_Ser-Thr"/>
    <property type="match status" value="1"/>
</dbReference>
<keyword evidence="3 8" id="KW-0547">Nucleotide-binding</keyword>
<dbReference type="InterPro" id="IPR051681">
    <property type="entry name" value="Ser/Thr_Kinases-Pseudokinases"/>
</dbReference>
<dbReference type="SUPFAM" id="SSF56112">
    <property type="entry name" value="Protein kinase-like (PK-like)"/>
    <property type="match status" value="1"/>
</dbReference>
<evidence type="ECO:0000259" key="10">
    <source>
        <dbReference type="PROSITE" id="PS50011"/>
    </source>
</evidence>
<evidence type="ECO:0000256" key="2">
    <source>
        <dbReference type="ARBA" id="ARBA00022679"/>
    </source>
</evidence>
<dbReference type="PROSITE" id="PS00108">
    <property type="entry name" value="PROTEIN_KINASE_ST"/>
    <property type="match status" value="1"/>
</dbReference>
<name>A0AAW1QFU5_9CHLO</name>
<keyword evidence="2" id="KW-0808">Transferase</keyword>
<sequence length="289" mass="32414">MSTCVDIDFHDIVLEEKIGSGAFGSVFRGTWRERAVAIKIMQSTLHMVQGEPSSEIDTFRQEVKVLSSLQHPRIICLLGACLVPPHICIVEELAEGGSLYSKLHQKDNQRCNTPMPYPQLLQVALDIASAMTYLHPTVVHRDLKPQNVLLDGEGRAKVCDFGIARFKNRTFISTKNNTAGTPAYMAPEMFEGHRVTEKIDAFSFGILLWECYTGELPWSQLSSPMQVIYVVGVLKQRLQIPTTCPPGLQHLIKHCWQHVPEDRPGFPEILQRLQEEQATFVGGSFANNT</sequence>